<feature type="domain" description="DUF7345" evidence="4">
    <location>
        <begin position="64"/>
        <end position="191"/>
    </location>
</feature>
<dbReference type="AlphaFoldDB" id="A0ABD5UXA1"/>
<dbReference type="RefSeq" id="WP_379743695.1">
    <property type="nucleotide sequence ID" value="NZ_JBHSVN010000001.1"/>
</dbReference>
<accession>A0ABD5UXA1</accession>
<evidence type="ECO:0000256" key="2">
    <source>
        <dbReference type="SAM" id="Phobius"/>
    </source>
</evidence>
<dbReference type="Proteomes" id="UP001596296">
    <property type="component" value="Unassembled WGS sequence"/>
</dbReference>
<keyword evidence="2" id="KW-1133">Transmembrane helix</keyword>
<keyword evidence="2" id="KW-0812">Transmembrane</keyword>
<feature type="compositionally biased region" description="Acidic residues" evidence="1">
    <location>
        <begin position="406"/>
        <end position="415"/>
    </location>
</feature>
<dbReference type="InterPro" id="IPR055769">
    <property type="entry name" value="DUF7345"/>
</dbReference>
<dbReference type="Pfam" id="PF24034">
    <property type="entry name" value="DUF7343"/>
    <property type="match status" value="1"/>
</dbReference>
<feature type="compositionally biased region" description="Polar residues" evidence="1">
    <location>
        <begin position="308"/>
        <end position="323"/>
    </location>
</feature>
<feature type="transmembrane region" description="Helical" evidence="2">
    <location>
        <begin position="238"/>
        <end position="257"/>
    </location>
</feature>
<feature type="compositionally biased region" description="Acidic residues" evidence="1">
    <location>
        <begin position="277"/>
        <end position="290"/>
    </location>
</feature>
<comment type="caution">
    <text evidence="5">The sequence shown here is derived from an EMBL/GenBank/DDBJ whole genome shotgun (WGS) entry which is preliminary data.</text>
</comment>
<feature type="region of interest" description="Disordered" evidence="1">
    <location>
        <begin position="261"/>
        <end position="332"/>
    </location>
</feature>
<organism evidence="5 6">
    <name type="scientific">Halopenitus salinus</name>
    <dbReference type="NCBI Taxonomy" id="1198295"/>
    <lineage>
        <taxon>Archaea</taxon>
        <taxon>Methanobacteriati</taxon>
        <taxon>Methanobacteriota</taxon>
        <taxon>Stenosarchaea group</taxon>
        <taxon>Halobacteria</taxon>
        <taxon>Halobacteriales</taxon>
        <taxon>Haloferacaceae</taxon>
        <taxon>Halopenitus</taxon>
    </lineage>
</organism>
<evidence type="ECO:0000259" key="3">
    <source>
        <dbReference type="Pfam" id="PF24034"/>
    </source>
</evidence>
<dbReference type="EMBL" id="JBHSXL010000008">
    <property type="protein sequence ID" value="MFC6892806.1"/>
    <property type="molecule type" value="Genomic_DNA"/>
</dbReference>
<dbReference type="InterPro" id="IPR055767">
    <property type="entry name" value="DUF7343"/>
</dbReference>
<keyword evidence="6" id="KW-1185">Reference proteome</keyword>
<proteinExistence type="predicted"/>
<dbReference type="Pfam" id="PF24036">
    <property type="entry name" value="DUF7345"/>
    <property type="match status" value="1"/>
</dbReference>
<evidence type="ECO:0000259" key="4">
    <source>
        <dbReference type="Pfam" id="PF24036"/>
    </source>
</evidence>
<feature type="region of interest" description="Disordered" evidence="1">
    <location>
        <begin position="385"/>
        <end position="426"/>
    </location>
</feature>
<evidence type="ECO:0000256" key="1">
    <source>
        <dbReference type="SAM" id="MobiDB-lite"/>
    </source>
</evidence>
<feature type="compositionally biased region" description="Low complexity" evidence="1">
    <location>
        <begin position="291"/>
        <end position="303"/>
    </location>
</feature>
<evidence type="ECO:0000313" key="5">
    <source>
        <dbReference type="EMBL" id="MFC6892806.1"/>
    </source>
</evidence>
<protein>
    <submittedName>
        <fullName evidence="5">Helix-turn-helix transcriptional regulator</fullName>
    </submittedName>
</protein>
<name>A0ABD5UXA1_9EURY</name>
<gene>
    <name evidence="5" type="ORF">ACFQE9_09335</name>
</gene>
<sequence>MGGHATVRTDRSRRTLLVTFAAVLVVSVAALVVVGASGTATGLELGGGSVAAQEIDADRVTLRATVTESGDAAWRIEYRTRLDTDEREAAFENLSSDVAANESAYADRFRSRMQSSADAAAAATGRSMAVQNVTVEAERRELPEAYGVLVYEFEWTNFAAVSDERMAAGDALAGLFLDEGQRLTLAWPESYELETVRPSPDETSSTSVTWAGPVDFAADEPHVEAVPAGVLGTGIGPLPLALAVIAVLAVAVLLVAYRRRTDQDGSSTPTAGANPDAGEESVEPEEEEEAASTSGVGAASKTGDASKTDTTSDAGTEGSQAGTGSDPEELLSNEERVLRLLRENGGRMKQQDVVQTLGWTDARTSQIVSGLREEEKLESFRLGRENVLRLPEADATDSVDDRSDDGGSDEDESGDPDAATGSGPDS</sequence>
<feature type="domain" description="DUF7343" evidence="3">
    <location>
        <begin position="330"/>
        <end position="391"/>
    </location>
</feature>
<keyword evidence="2" id="KW-0472">Membrane</keyword>
<evidence type="ECO:0000313" key="6">
    <source>
        <dbReference type="Proteomes" id="UP001596296"/>
    </source>
</evidence>
<reference evidence="5 6" key="1">
    <citation type="journal article" date="2019" name="Int. J. Syst. Evol. Microbiol.">
        <title>The Global Catalogue of Microorganisms (GCM) 10K type strain sequencing project: providing services to taxonomists for standard genome sequencing and annotation.</title>
        <authorList>
            <consortium name="The Broad Institute Genomics Platform"/>
            <consortium name="The Broad Institute Genome Sequencing Center for Infectious Disease"/>
            <person name="Wu L."/>
            <person name="Ma J."/>
        </authorList>
    </citation>
    <scope>NUCLEOTIDE SEQUENCE [LARGE SCALE GENOMIC DNA]</scope>
    <source>
        <strain evidence="5 6">SKJ47</strain>
    </source>
</reference>